<keyword evidence="5" id="KW-1185">Reference proteome</keyword>
<feature type="domain" description="PI4-kinase N-terminal" evidence="3">
    <location>
        <begin position="1"/>
        <end position="80"/>
    </location>
</feature>
<feature type="signal peptide" evidence="2">
    <location>
        <begin position="1"/>
        <end position="21"/>
    </location>
</feature>
<comment type="caution">
    <text evidence="4">The sequence shown here is derived from an EMBL/GenBank/DDBJ whole genome shotgun (WGS) entry which is preliminary data.</text>
</comment>
<comment type="similarity">
    <text evidence="1">Belongs to the PI3/PI4-kinase family. Type III PI4K subfamily.</text>
</comment>
<feature type="chain" id="PRO_5044834798" description="PI4-kinase N-terminal domain-containing protein" evidence="2">
    <location>
        <begin position="22"/>
        <end position="109"/>
    </location>
</feature>
<proteinExistence type="inferred from homology"/>
<gene>
    <name evidence="4" type="ORF">ERUC_LOCUS23553</name>
</gene>
<dbReference type="Pfam" id="PF19274">
    <property type="entry name" value="PI4K_N"/>
    <property type="match status" value="1"/>
</dbReference>
<dbReference type="Proteomes" id="UP001642260">
    <property type="component" value="Unassembled WGS sequence"/>
</dbReference>
<name>A0ABC8KNJ4_ERUVS</name>
<evidence type="ECO:0000256" key="1">
    <source>
        <dbReference type="ARBA" id="ARBA00006209"/>
    </source>
</evidence>
<dbReference type="EMBL" id="CAKOAT010238487">
    <property type="protein sequence ID" value="CAH8357797.1"/>
    <property type="molecule type" value="Genomic_DNA"/>
</dbReference>
<evidence type="ECO:0000259" key="3">
    <source>
        <dbReference type="Pfam" id="PF19274"/>
    </source>
</evidence>
<dbReference type="InterPro" id="IPR045495">
    <property type="entry name" value="PI4K_N"/>
</dbReference>
<evidence type="ECO:0000313" key="5">
    <source>
        <dbReference type="Proteomes" id="UP001642260"/>
    </source>
</evidence>
<evidence type="ECO:0000256" key="2">
    <source>
        <dbReference type="SAM" id="SignalP"/>
    </source>
</evidence>
<evidence type="ECO:0000313" key="4">
    <source>
        <dbReference type="EMBL" id="CAH8357797.1"/>
    </source>
</evidence>
<organism evidence="4 5">
    <name type="scientific">Eruca vesicaria subsp. sativa</name>
    <name type="common">Garden rocket</name>
    <name type="synonym">Eruca sativa</name>
    <dbReference type="NCBI Taxonomy" id="29727"/>
    <lineage>
        <taxon>Eukaryota</taxon>
        <taxon>Viridiplantae</taxon>
        <taxon>Streptophyta</taxon>
        <taxon>Embryophyta</taxon>
        <taxon>Tracheophyta</taxon>
        <taxon>Spermatophyta</taxon>
        <taxon>Magnoliopsida</taxon>
        <taxon>eudicotyledons</taxon>
        <taxon>Gunneridae</taxon>
        <taxon>Pentapetalae</taxon>
        <taxon>rosids</taxon>
        <taxon>malvids</taxon>
        <taxon>Brassicales</taxon>
        <taxon>Brassicaceae</taxon>
        <taxon>Brassiceae</taxon>
        <taxon>Eruca</taxon>
    </lineage>
</organism>
<sequence>MKACKELFISLLSGIAAVAKGRCSPHGLFVRLKPLVLAVCAQPDTWVGNQRNIFESLSKICCEIIESIWVKDRALVNTFIGEGGLLQGFMKIRITKSRLVGRRKILLYR</sequence>
<protein>
    <recommendedName>
        <fullName evidence="3">PI4-kinase N-terminal domain-containing protein</fullName>
    </recommendedName>
</protein>
<accession>A0ABC8KNJ4</accession>
<keyword evidence="2" id="KW-0732">Signal</keyword>
<dbReference type="AlphaFoldDB" id="A0ABC8KNJ4"/>
<reference evidence="4 5" key="1">
    <citation type="submission" date="2022-03" db="EMBL/GenBank/DDBJ databases">
        <authorList>
            <person name="Macdonald S."/>
            <person name="Ahmed S."/>
            <person name="Newling K."/>
        </authorList>
    </citation>
    <scope>NUCLEOTIDE SEQUENCE [LARGE SCALE GENOMIC DNA]</scope>
</reference>